<evidence type="ECO:0000256" key="1">
    <source>
        <dbReference type="SAM" id="SignalP"/>
    </source>
</evidence>
<dbReference type="InterPro" id="IPR006311">
    <property type="entry name" value="TAT_signal"/>
</dbReference>
<dbReference type="Pfam" id="PF14099">
    <property type="entry name" value="Polysacc_lyase"/>
    <property type="match status" value="1"/>
</dbReference>
<dbReference type="Proteomes" id="UP000062255">
    <property type="component" value="Chromosome"/>
</dbReference>
<dbReference type="PATRIC" id="fig|134601.6.peg.6168"/>
<dbReference type="AlphaFoldDB" id="A0A0K0XDB8"/>
<accession>A0A0K0XDB8</accession>
<dbReference type="InterPro" id="IPR025975">
    <property type="entry name" value="Polysacc_lyase"/>
</dbReference>
<organism evidence="2 3">
    <name type="scientific">Mycolicibacterium goodii</name>
    <name type="common">Mycobacterium goodii</name>
    <dbReference type="NCBI Taxonomy" id="134601"/>
    <lineage>
        <taxon>Bacteria</taxon>
        <taxon>Bacillati</taxon>
        <taxon>Actinomycetota</taxon>
        <taxon>Actinomycetes</taxon>
        <taxon>Mycobacteriales</taxon>
        <taxon>Mycobacteriaceae</taxon>
        <taxon>Mycolicibacterium</taxon>
    </lineage>
</organism>
<protein>
    <recommendedName>
        <fullName evidence="4">Twin-arginine translocation signal domain-containing protein</fullName>
    </recommendedName>
</protein>
<gene>
    <name evidence="2" type="ORF">AFA91_29845</name>
</gene>
<feature type="chain" id="PRO_5005454106" description="Twin-arginine translocation signal domain-containing protein" evidence="1">
    <location>
        <begin position="33"/>
        <end position="351"/>
    </location>
</feature>
<proteinExistence type="predicted"/>
<name>A0A0K0XDB8_MYCGD</name>
<dbReference type="EMBL" id="CP012150">
    <property type="protein sequence ID" value="AKS35414.1"/>
    <property type="molecule type" value="Genomic_DNA"/>
</dbReference>
<dbReference type="Gene3D" id="2.60.120.200">
    <property type="match status" value="1"/>
</dbReference>
<dbReference type="KEGG" id="mgo:AFA91_29845"/>
<evidence type="ECO:0000313" key="3">
    <source>
        <dbReference type="Proteomes" id="UP000062255"/>
    </source>
</evidence>
<dbReference type="PROSITE" id="PS51318">
    <property type="entry name" value="TAT"/>
    <property type="match status" value="1"/>
</dbReference>
<sequence>MVDRRRFLKHAASGAAVAAGAALLPTGLEACAAPSAGRALVGPRDEAVNIRAMICGAGGADCPVPALLRDGSYALPVQALKDPAYSGVADMLSTWTLADVGRGDYVDTDHEFHLGVDGKVMRQAGRPASLTMPGPDVFRFEVRADDFAGPYDSASGSRRSELVARQQDGVGEGTMWASFCLVLGSIPGLSTAGRGIVHQWHSVDRDVGRTPVLFVDVANSQLTVRTCSSARLYGDQAADPSAAENGMSVTHFASDVPAEGAETYITLKAAFGEAGHLNAWINGEQVVDEDTPIGYYDDLRDGSGRSILGYPHWGLYTTNRRETQVVHIANPEWGAESLSQRVTAPRPVDIG</sequence>
<dbReference type="InterPro" id="IPR019546">
    <property type="entry name" value="TAT_signal_bac_arc"/>
</dbReference>
<evidence type="ECO:0008006" key="4">
    <source>
        <dbReference type="Google" id="ProtNLM"/>
    </source>
</evidence>
<feature type="signal peptide" evidence="1">
    <location>
        <begin position="1"/>
        <end position="32"/>
    </location>
</feature>
<keyword evidence="1" id="KW-0732">Signal</keyword>
<dbReference type="NCBIfam" id="TIGR01409">
    <property type="entry name" value="TAT_signal_seq"/>
    <property type="match status" value="1"/>
</dbReference>
<evidence type="ECO:0000313" key="2">
    <source>
        <dbReference type="EMBL" id="AKS35414.1"/>
    </source>
</evidence>
<reference evidence="2 3" key="1">
    <citation type="submission" date="2015-07" db="EMBL/GenBank/DDBJ databases">
        <title>Complete genome sequence of Mycobacterium goodii X7B, a facultative thermophilic biodesulfurizing bacterium.</title>
        <authorList>
            <person name="Yu B."/>
            <person name="Li F."/>
            <person name="Xu P."/>
        </authorList>
    </citation>
    <scope>NUCLEOTIDE SEQUENCE [LARGE SCALE GENOMIC DNA]</scope>
    <source>
        <strain evidence="2 3">X7B</strain>
    </source>
</reference>